<name>A0A0C3LG95_9AGAM</name>
<proteinExistence type="predicted"/>
<protein>
    <submittedName>
        <fullName evidence="1">Uncharacterized protein</fullName>
    </submittedName>
</protein>
<sequence>MQLFVFIGNAVVWVTQDLTFVPTGLSAQWSILSPTYYNGRNDIDGIHQLCINQLSLHDRNYQDLHHLAERYTNWWSSILLDSISMNSIVEACVVRVKFEGRLIARSRGVVE</sequence>
<dbReference type="AlphaFoldDB" id="A0A0C3LG95"/>
<reference evidence="1 2" key="1">
    <citation type="submission" date="2014-04" db="EMBL/GenBank/DDBJ databases">
        <authorList>
            <consortium name="DOE Joint Genome Institute"/>
            <person name="Kuo A."/>
            <person name="Girlanda M."/>
            <person name="Perotto S."/>
            <person name="Kohler A."/>
            <person name="Nagy L.G."/>
            <person name="Floudas D."/>
            <person name="Copeland A."/>
            <person name="Barry K.W."/>
            <person name="Cichocki N."/>
            <person name="Veneault-Fourrey C."/>
            <person name="LaButti K."/>
            <person name="Lindquist E.A."/>
            <person name="Lipzen A."/>
            <person name="Lundell T."/>
            <person name="Morin E."/>
            <person name="Murat C."/>
            <person name="Sun H."/>
            <person name="Tunlid A."/>
            <person name="Henrissat B."/>
            <person name="Grigoriev I.V."/>
            <person name="Hibbett D.S."/>
            <person name="Martin F."/>
            <person name="Nordberg H.P."/>
            <person name="Cantor M.N."/>
            <person name="Hua S.X."/>
        </authorList>
    </citation>
    <scope>NUCLEOTIDE SEQUENCE [LARGE SCALE GENOMIC DNA]</scope>
    <source>
        <strain evidence="1 2">MUT 4182</strain>
    </source>
</reference>
<keyword evidence="2" id="KW-1185">Reference proteome</keyword>
<accession>A0A0C3LG95</accession>
<dbReference type="HOGENOM" id="CLU_2160261_0_0_1"/>
<reference evidence="2" key="2">
    <citation type="submission" date="2015-01" db="EMBL/GenBank/DDBJ databases">
        <title>Evolutionary Origins and Diversification of the Mycorrhizal Mutualists.</title>
        <authorList>
            <consortium name="DOE Joint Genome Institute"/>
            <consortium name="Mycorrhizal Genomics Consortium"/>
            <person name="Kohler A."/>
            <person name="Kuo A."/>
            <person name="Nagy L.G."/>
            <person name="Floudas D."/>
            <person name="Copeland A."/>
            <person name="Barry K.W."/>
            <person name="Cichocki N."/>
            <person name="Veneault-Fourrey C."/>
            <person name="LaButti K."/>
            <person name="Lindquist E.A."/>
            <person name="Lipzen A."/>
            <person name="Lundell T."/>
            <person name="Morin E."/>
            <person name="Murat C."/>
            <person name="Riley R."/>
            <person name="Ohm R."/>
            <person name="Sun H."/>
            <person name="Tunlid A."/>
            <person name="Henrissat B."/>
            <person name="Grigoriev I.V."/>
            <person name="Hibbett D.S."/>
            <person name="Martin F."/>
        </authorList>
    </citation>
    <scope>NUCLEOTIDE SEQUENCE [LARGE SCALE GENOMIC DNA]</scope>
    <source>
        <strain evidence="2">MUT 4182</strain>
    </source>
</reference>
<dbReference type="Proteomes" id="UP000054248">
    <property type="component" value="Unassembled WGS sequence"/>
</dbReference>
<evidence type="ECO:0000313" key="2">
    <source>
        <dbReference type="Proteomes" id="UP000054248"/>
    </source>
</evidence>
<gene>
    <name evidence="1" type="ORF">M407DRAFT_10860</name>
</gene>
<dbReference type="EMBL" id="KN823173">
    <property type="protein sequence ID" value="KIO20472.1"/>
    <property type="molecule type" value="Genomic_DNA"/>
</dbReference>
<organism evidence="1 2">
    <name type="scientific">Tulasnella calospora MUT 4182</name>
    <dbReference type="NCBI Taxonomy" id="1051891"/>
    <lineage>
        <taxon>Eukaryota</taxon>
        <taxon>Fungi</taxon>
        <taxon>Dikarya</taxon>
        <taxon>Basidiomycota</taxon>
        <taxon>Agaricomycotina</taxon>
        <taxon>Agaricomycetes</taxon>
        <taxon>Cantharellales</taxon>
        <taxon>Tulasnellaceae</taxon>
        <taxon>Tulasnella</taxon>
    </lineage>
</organism>
<evidence type="ECO:0000313" key="1">
    <source>
        <dbReference type="EMBL" id="KIO20472.1"/>
    </source>
</evidence>